<dbReference type="Pfam" id="PF19266">
    <property type="entry name" value="CIS_tube"/>
    <property type="match status" value="1"/>
</dbReference>
<dbReference type="Proteomes" id="UP000260983">
    <property type="component" value="Unassembled WGS sequence"/>
</dbReference>
<evidence type="ECO:0000313" key="3">
    <source>
        <dbReference type="Proteomes" id="UP000260983"/>
    </source>
</evidence>
<comment type="caution">
    <text evidence="2">The sequence shown here is derived from an EMBL/GenBank/DDBJ whole genome shotgun (WGS) entry which is preliminary data.</text>
</comment>
<sequence length="220" mass="25055">MGKMTITAYTDGDFNRECKSALELPVNPAKVKLTKGIRYAEDKQLGSLNGSNVYVRYQPETFSFDCLFDMTNAMEDDDENKPVHDAVDELEERMYDYNTEAHRPSFVKVQYGDITFFGQLKTLETEYTQFDPDGIPLRAELKVTLTGYCSQKEEKKHFSKRSPDVSRLVTLKEGQTLAALCYEVYGDPLLVGQVARFNNLNGYRSIPAGMEILLPMLKKE</sequence>
<dbReference type="RefSeq" id="WP_117725490.1">
    <property type="nucleotide sequence ID" value="NZ_QSUL01000020.1"/>
</dbReference>
<organism evidence="2 3">
    <name type="scientific">Bacteroides oleiciplenus</name>
    <dbReference type="NCBI Taxonomy" id="626931"/>
    <lineage>
        <taxon>Bacteria</taxon>
        <taxon>Pseudomonadati</taxon>
        <taxon>Bacteroidota</taxon>
        <taxon>Bacteroidia</taxon>
        <taxon>Bacteroidales</taxon>
        <taxon>Bacteroidaceae</taxon>
        <taxon>Bacteroides</taxon>
    </lineage>
</organism>
<name>A0A3E5B0Y5_9BACE</name>
<dbReference type="EMBL" id="QSUL01000020">
    <property type="protein sequence ID" value="RGN31251.1"/>
    <property type="molecule type" value="Genomic_DNA"/>
</dbReference>
<dbReference type="InterPro" id="IPR045361">
    <property type="entry name" value="CIS_tube_prot_N"/>
</dbReference>
<dbReference type="AlphaFoldDB" id="A0A3E5B0Y5"/>
<gene>
    <name evidence="2" type="ORF">DXB65_21315</name>
</gene>
<proteinExistence type="predicted"/>
<reference evidence="2 3" key="1">
    <citation type="submission" date="2018-08" db="EMBL/GenBank/DDBJ databases">
        <title>A genome reference for cultivated species of the human gut microbiota.</title>
        <authorList>
            <person name="Zou Y."/>
            <person name="Xue W."/>
            <person name="Luo G."/>
        </authorList>
    </citation>
    <scope>NUCLEOTIDE SEQUENCE [LARGE SCALE GENOMIC DNA]</scope>
    <source>
        <strain evidence="2 3">OM05-15BH</strain>
    </source>
</reference>
<evidence type="ECO:0000259" key="1">
    <source>
        <dbReference type="Pfam" id="PF19266"/>
    </source>
</evidence>
<feature type="domain" description="Contractile injection system tube protein N-terminal" evidence="1">
    <location>
        <begin position="3"/>
        <end position="155"/>
    </location>
</feature>
<protein>
    <recommendedName>
        <fullName evidence="1">Contractile injection system tube protein N-terminal domain-containing protein</fullName>
    </recommendedName>
</protein>
<evidence type="ECO:0000313" key="2">
    <source>
        <dbReference type="EMBL" id="RGN31251.1"/>
    </source>
</evidence>
<accession>A0A3E5B0Y5</accession>